<comment type="subcellular location">
    <subcellularLocation>
        <location evidence="1 6">Nucleus</location>
    </subcellularLocation>
</comment>
<feature type="region of interest" description="Disordered" evidence="7">
    <location>
        <begin position="352"/>
        <end position="393"/>
    </location>
</feature>
<feature type="region of interest" description="Disordered" evidence="7">
    <location>
        <begin position="301"/>
        <end position="340"/>
    </location>
</feature>
<proteinExistence type="predicted"/>
<sequence length="489" mass="54091">MMAPERPGPEDKRGVALVQRAGAVTIPVIPVFSLPNTLIQIQEGDGAGNVLTAMQGEKPEKPNGEDDDLTSLTWLQDKNLLKGMNLRAAVCSSGHSPNPAPKQKHPHHMPYDPLVHVNSKPPYSFSCLIFMAIENSAQRALPVKEIYSWILEHFPYFKNAPIGWKNSVRHNLSLNKCFRKVEKAPNLGKGSLWMVDPLYRPNLLQALQKAPFHPYTSFDRVSMVTNRVHVNSSSSALNRNEFVVIKSSSRLPNPDLFPYLSRRLAASADSDTTTDDADSLDDVDAAAAMLALKHGPRMLAPKKADWDEQPDDGSAEQSRLLDLRNPRKKARASRITQDVGKKEQMIPVITTSPSEDHTYSAGPTVGTTCSPDEAFEDGSDSDDSYKHSGEVDTEEQRKIAEGADALLNLAGINTRKRLHSTPPGGGKRVATRGRRKGTPFRPRLLRSIRPAIKKKLTSAPSDDLENLRSATRWRRDGTEVSLQDRKPLD</sequence>
<evidence type="ECO:0000256" key="3">
    <source>
        <dbReference type="ARBA" id="ARBA00023125"/>
    </source>
</evidence>
<dbReference type="InterPro" id="IPR030456">
    <property type="entry name" value="TF_fork_head_CS_2"/>
</dbReference>
<dbReference type="PANTHER" id="PTHR13962:SF22">
    <property type="entry name" value="FORKHEAD BOX PROTEIN N3-LIKE PROTEIN"/>
    <property type="match status" value="1"/>
</dbReference>
<dbReference type="Pfam" id="PF00250">
    <property type="entry name" value="Forkhead"/>
    <property type="match status" value="1"/>
</dbReference>
<dbReference type="PANTHER" id="PTHR13962">
    <property type="entry name" value="FORKHEAD BOX PROTEIN N3-LIKE PROTEIN-RELATED"/>
    <property type="match status" value="1"/>
</dbReference>
<name>A0AAD8ACD2_DIPPU</name>
<keyword evidence="5 6" id="KW-0539">Nucleus</keyword>
<feature type="region of interest" description="Disordered" evidence="7">
    <location>
        <begin position="416"/>
        <end position="489"/>
    </location>
</feature>
<evidence type="ECO:0000259" key="8">
    <source>
        <dbReference type="PROSITE" id="PS50039"/>
    </source>
</evidence>
<keyword evidence="4" id="KW-0804">Transcription</keyword>
<dbReference type="GO" id="GO:0003700">
    <property type="term" value="F:DNA-binding transcription factor activity"/>
    <property type="evidence" value="ECO:0007669"/>
    <property type="project" value="InterPro"/>
</dbReference>
<comment type="caution">
    <text evidence="9">The sequence shown here is derived from an EMBL/GenBank/DDBJ whole genome shotgun (WGS) entry which is preliminary data.</text>
</comment>
<dbReference type="EMBL" id="JASPKZ010001987">
    <property type="protein sequence ID" value="KAJ9596465.1"/>
    <property type="molecule type" value="Genomic_DNA"/>
</dbReference>
<dbReference type="InterPro" id="IPR036388">
    <property type="entry name" value="WH-like_DNA-bd_sf"/>
</dbReference>
<feature type="domain" description="Fork-head" evidence="8">
    <location>
        <begin position="120"/>
        <end position="205"/>
    </location>
</feature>
<keyword evidence="3 6" id="KW-0238">DNA-binding</keyword>
<dbReference type="InterPro" id="IPR047119">
    <property type="entry name" value="FOXN2/3-like"/>
</dbReference>
<dbReference type="SMART" id="SM00339">
    <property type="entry name" value="FH"/>
    <property type="match status" value="1"/>
</dbReference>
<evidence type="ECO:0000256" key="4">
    <source>
        <dbReference type="ARBA" id="ARBA00023163"/>
    </source>
</evidence>
<reference evidence="9" key="1">
    <citation type="journal article" date="2023" name="IScience">
        <title>Live-bearing cockroach genome reveals convergent evolutionary mechanisms linked to viviparity in insects and beyond.</title>
        <authorList>
            <person name="Fouks B."/>
            <person name="Harrison M.C."/>
            <person name="Mikhailova A.A."/>
            <person name="Marchal E."/>
            <person name="English S."/>
            <person name="Carruthers M."/>
            <person name="Jennings E.C."/>
            <person name="Chiamaka E.L."/>
            <person name="Frigard R.A."/>
            <person name="Pippel M."/>
            <person name="Attardo G.M."/>
            <person name="Benoit J.B."/>
            <person name="Bornberg-Bauer E."/>
            <person name="Tobe S.S."/>
        </authorList>
    </citation>
    <scope>NUCLEOTIDE SEQUENCE</scope>
    <source>
        <strain evidence="9">Stay&amp;Tobe</strain>
    </source>
</reference>
<feature type="compositionally biased region" description="Basic and acidic residues" evidence="7">
    <location>
        <begin position="473"/>
        <end position="489"/>
    </location>
</feature>
<dbReference type="PRINTS" id="PR00053">
    <property type="entry name" value="FORKHEAD"/>
</dbReference>
<dbReference type="InterPro" id="IPR036390">
    <property type="entry name" value="WH_DNA-bd_sf"/>
</dbReference>
<dbReference type="InterPro" id="IPR018122">
    <property type="entry name" value="TF_fork_head_CS_1"/>
</dbReference>
<evidence type="ECO:0000256" key="2">
    <source>
        <dbReference type="ARBA" id="ARBA00023015"/>
    </source>
</evidence>
<dbReference type="Proteomes" id="UP001233999">
    <property type="component" value="Unassembled WGS sequence"/>
</dbReference>
<feature type="compositionally biased region" description="Basic and acidic residues" evidence="7">
    <location>
        <begin position="383"/>
        <end position="393"/>
    </location>
</feature>
<dbReference type="PROSITE" id="PS00658">
    <property type="entry name" value="FORK_HEAD_2"/>
    <property type="match status" value="1"/>
</dbReference>
<evidence type="ECO:0000256" key="7">
    <source>
        <dbReference type="SAM" id="MobiDB-lite"/>
    </source>
</evidence>
<keyword evidence="2" id="KW-0805">Transcription regulation</keyword>
<evidence type="ECO:0000313" key="9">
    <source>
        <dbReference type="EMBL" id="KAJ9596465.1"/>
    </source>
</evidence>
<dbReference type="PROSITE" id="PS00657">
    <property type="entry name" value="FORK_HEAD_1"/>
    <property type="match status" value="1"/>
</dbReference>
<dbReference type="Gene3D" id="1.10.10.10">
    <property type="entry name" value="Winged helix-like DNA-binding domain superfamily/Winged helix DNA-binding domain"/>
    <property type="match status" value="1"/>
</dbReference>
<gene>
    <name evidence="9" type="ORF">L9F63_012504</name>
</gene>
<feature type="compositionally biased region" description="Acidic residues" evidence="7">
    <location>
        <begin position="373"/>
        <end position="382"/>
    </location>
</feature>
<feature type="compositionally biased region" description="Basic residues" evidence="7">
    <location>
        <begin position="429"/>
        <end position="456"/>
    </location>
</feature>
<evidence type="ECO:0000256" key="1">
    <source>
        <dbReference type="ARBA" id="ARBA00004123"/>
    </source>
</evidence>
<dbReference type="PROSITE" id="PS50039">
    <property type="entry name" value="FORK_HEAD_3"/>
    <property type="match status" value="1"/>
</dbReference>
<protein>
    <recommendedName>
        <fullName evidence="8">Fork-head domain-containing protein</fullName>
    </recommendedName>
</protein>
<dbReference type="SUPFAM" id="SSF46785">
    <property type="entry name" value="Winged helix' DNA-binding domain"/>
    <property type="match status" value="1"/>
</dbReference>
<accession>A0AAD8ACD2</accession>
<reference evidence="9" key="2">
    <citation type="submission" date="2023-05" db="EMBL/GenBank/DDBJ databases">
        <authorList>
            <person name="Fouks B."/>
        </authorList>
    </citation>
    <scope>NUCLEOTIDE SEQUENCE</scope>
    <source>
        <strain evidence="9">Stay&amp;Tobe</strain>
        <tissue evidence="9">Testes</tissue>
    </source>
</reference>
<feature type="DNA-binding region" description="Fork-head" evidence="6">
    <location>
        <begin position="120"/>
        <end position="205"/>
    </location>
</feature>
<keyword evidence="10" id="KW-1185">Reference proteome</keyword>
<evidence type="ECO:0000256" key="5">
    <source>
        <dbReference type="ARBA" id="ARBA00023242"/>
    </source>
</evidence>
<dbReference type="GO" id="GO:0000987">
    <property type="term" value="F:cis-regulatory region sequence-specific DNA binding"/>
    <property type="evidence" value="ECO:0007669"/>
    <property type="project" value="TreeGrafter"/>
</dbReference>
<dbReference type="GO" id="GO:0005634">
    <property type="term" value="C:nucleus"/>
    <property type="evidence" value="ECO:0007669"/>
    <property type="project" value="UniProtKB-SubCell"/>
</dbReference>
<dbReference type="AlphaFoldDB" id="A0AAD8ACD2"/>
<evidence type="ECO:0000256" key="6">
    <source>
        <dbReference type="PROSITE-ProRule" id="PRU00089"/>
    </source>
</evidence>
<organism evidence="9 10">
    <name type="scientific">Diploptera punctata</name>
    <name type="common">Pacific beetle cockroach</name>
    <dbReference type="NCBI Taxonomy" id="6984"/>
    <lineage>
        <taxon>Eukaryota</taxon>
        <taxon>Metazoa</taxon>
        <taxon>Ecdysozoa</taxon>
        <taxon>Arthropoda</taxon>
        <taxon>Hexapoda</taxon>
        <taxon>Insecta</taxon>
        <taxon>Pterygota</taxon>
        <taxon>Neoptera</taxon>
        <taxon>Polyneoptera</taxon>
        <taxon>Dictyoptera</taxon>
        <taxon>Blattodea</taxon>
        <taxon>Blaberoidea</taxon>
        <taxon>Blaberidae</taxon>
        <taxon>Diplopterinae</taxon>
        <taxon>Diploptera</taxon>
    </lineage>
</organism>
<dbReference type="InterPro" id="IPR001766">
    <property type="entry name" value="Fork_head_dom"/>
</dbReference>
<evidence type="ECO:0000313" key="10">
    <source>
        <dbReference type="Proteomes" id="UP001233999"/>
    </source>
</evidence>
<feature type="non-terminal residue" evidence="9">
    <location>
        <position position="489"/>
    </location>
</feature>